<accession>A0ABW5MDP3</accession>
<dbReference type="EMBL" id="JBHULN010000020">
    <property type="protein sequence ID" value="MFD2573682.1"/>
    <property type="molecule type" value="Genomic_DNA"/>
</dbReference>
<name>A0ABW5MDP3_9BACT</name>
<proteinExistence type="predicted"/>
<organism evidence="1 2">
    <name type="scientific">Spirosoma soli</name>
    <dbReference type="NCBI Taxonomy" id="1770529"/>
    <lineage>
        <taxon>Bacteria</taxon>
        <taxon>Pseudomonadati</taxon>
        <taxon>Bacteroidota</taxon>
        <taxon>Cytophagia</taxon>
        <taxon>Cytophagales</taxon>
        <taxon>Cytophagaceae</taxon>
        <taxon>Spirosoma</taxon>
    </lineage>
</organism>
<evidence type="ECO:0000313" key="2">
    <source>
        <dbReference type="Proteomes" id="UP001597469"/>
    </source>
</evidence>
<dbReference type="Proteomes" id="UP001597469">
    <property type="component" value="Unassembled WGS sequence"/>
</dbReference>
<keyword evidence="2" id="KW-1185">Reference proteome</keyword>
<reference evidence="2" key="1">
    <citation type="journal article" date="2019" name="Int. J. Syst. Evol. Microbiol.">
        <title>The Global Catalogue of Microorganisms (GCM) 10K type strain sequencing project: providing services to taxonomists for standard genome sequencing and annotation.</title>
        <authorList>
            <consortium name="The Broad Institute Genomics Platform"/>
            <consortium name="The Broad Institute Genome Sequencing Center for Infectious Disease"/>
            <person name="Wu L."/>
            <person name="Ma J."/>
        </authorList>
    </citation>
    <scope>NUCLEOTIDE SEQUENCE [LARGE SCALE GENOMIC DNA]</scope>
    <source>
        <strain evidence="2">KCTC 42805</strain>
    </source>
</reference>
<sequence>MSITPRASPRNSPTSRKIPTSLIYEEIDGVPYYYQGYRTVLARQKTKEDIIGASALQSAVVSLLIHICINTCHLTTI</sequence>
<gene>
    <name evidence="1" type="ORF">ACFSUS_23790</name>
</gene>
<dbReference type="RefSeq" id="WP_381526577.1">
    <property type="nucleotide sequence ID" value="NZ_JBHULN010000020.1"/>
</dbReference>
<comment type="caution">
    <text evidence="1">The sequence shown here is derived from an EMBL/GenBank/DDBJ whole genome shotgun (WGS) entry which is preliminary data.</text>
</comment>
<evidence type="ECO:0000313" key="1">
    <source>
        <dbReference type="EMBL" id="MFD2573682.1"/>
    </source>
</evidence>
<protein>
    <submittedName>
        <fullName evidence="1">Uncharacterized protein</fullName>
    </submittedName>
</protein>